<dbReference type="Proteomes" id="UP000035680">
    <property type="component" value="Unassembled WGS sequence"/>
</dbReference>
<accession>A0A0K0FYZ2</accession>
<reference evidence="1" key="1">
    <citation type="submission" date="2014-07" db="EMBL/GenBank/DDBJ databases">
        <authorList>
            <person name="Martin A.A"/>
            <person name="De Silva N."/>
        </authorList>
    </citation>
    <scope>NUCLEOTIDE SEQUENCE</scope>
</reference>
<organism evidence="1 2">
    <name type="scientific">Strongyloides venezuelensis</name>
    <name type="common">Threadworm</name>
    <dbReference type="NCBI Taxonomy" id="75913"/>
    <lineage>
        <taxon>Eukaryota</taxon>
        <taxon>Metazoa</taxon>
        <taxon>Ecdysozoa</taxon>
        <taxon>Nematoda</taxon>
        <taxon>Chromadorea</taxon>
        <taxon>Rhabditida</taxon>
        <taxon>Tylenchina</taxon>
        <taxon>Panagrolaimomorpha</taxon>
        <taxon>Strongyloidoidea</taxon>
        <taxon>Strongyloididae</taxon>
        <taxon>Strongyloides</taxon>
    </lineage>
</organism>
<proteinExistence type="predicted"/>
<dbReference type="AlphaFoldDB" id="A0A0K0FYZ2"/>
<dbReference type="WBParaSite" id="SVE_1766900.1">
    <property type="protein sequence ID" value="SVE_1766900.1"/>
    <property type="gene ID" value="SVE_1766900"/>
</dbReference>
<reference evidence="2" key="2">
    <citation type="submission" date="2015-08" db="UniProtKB">
        <authorList>
            <consortium name="WormBaseParasite"/>
        </authorList>
    </citation>
    <scope>IDENTIFICATION</scope>
</reference>
<protein>
    <submittedName>
        <fullName evidence="2">Glycosyl transferase family 2</fullName>
    </submittedName>
</protein>
<evidence type="ECO:0000313" key="1">
    <source>
        <dbReference type="Proteomes" id="UP000035680"/>
    </source>
</evidence>
<evidence type="ECO:0000313" key="2">
    <source>
        <dbReference type="WBParaSite" id="SVE_1766900.1"/>
    </source>
</evidence>
<keyword evidence="1" id="KW-1185">Reference proteome</keyword>
<sequence>MEKYFEGIYSTILYDVDDLKSPFLFSKDKVDAAKLAEKNFFTLTEKDEEFRMTFKKNQEKINLLSFVLNKGENLLNQIKKERKTIRNIANIPDNYLWFKSNVIHEEIVFDKKNVF</sequence>
<name>A0A0K0FYZ2_STRVS</name>